<dbReference type="Pfam" id="PF12698">
    <property type="entry name" value="ABC2_membrane_3"/>
    <property type="match status" value="1"/>
</dbReference>
<dbReference type="SUPFAM" id="SSF52540">
    <property type="entry name" value="P-loop containing nucleoside triphosphate hydrolases"/>
    <property type="match status" value="2"/>
</dbReference>
<dbReference type="SMART" id="SM00382">
    <property type="entry name" value="AAA"/>
    <property type="match status" value="2"/>
</dbReference>
<dbReference type="InterPro" id="IPR003439">
    <property type="entry name" value="ABC_transporter-like_ATP-bd"/>
</dbReference>
<keyword evidence="4" id="KW-0067">ATP-binding</keyword>
<dbReference type="PROSITE" id="PS00211">
    <property type="entry name" value="ABC_TRANSPORTER_1"/>
    <property type="match status" value="1"/>
</dbReference>
<dbReference type="InterPro" id="IPR047817">
    <property type="entry name" value="ABC2_TM_bact-type"/>
</dbReference>
<dbReference type="InterPro" id="IPR013525">
    <property type="entry name" value="ABC2_TM"/>
</dbReference>
<dbReference type="AlphaFoldDB" id="A0AAP9XP19"/>
<reference evidence="10 11" key="1">
    <citation type="submission" date="2020-10" db="EMBL/GenBank/DDBJ databases">
        <title>Resistance determinants and their genetic context in bacteria from a longitudinal study of pigs reared under conventional and antibiotic-free husbandry practices.</title>
        <authorList>
            <person name="Poulin-Laprade D."/>
            <person name="Brouard J.-S."/>
            <person name="Gagnon N."/>
            <person name="Turcotte A."/>
            <person name="Langlois A."/>
            <person name="Matte J.J."/>
            <person name="Carrillo C.D."/>
            <person name="Zaheer R."/>
            <person name="McAllister T."/>
            <person name="Topp E."/>
            <person name="Talbot G."/>
        </authorList>
    </citation>
    <scope>NUCLEOTIDE SEQUENCE [LARGE SCALE GENOMIC DNA]</scope>
    <source>
        <strain evidence="10 11">Res13-Abat-PEB01-P1-04-A</strain>
    </source>
</reference>
<evidence type="ECO:0000313" key="11">
    <source>
        <dbReference type="Proteomes" id="UP000594500"/>
    </source>
</evidence>
<dbReference type="PROSITE" id="PS50893">
    <property type="entry name" value="ABC_TRANSPORTER_2"/>
    <property type="match status" value="2"/>
</dbReference>
<organism evidence="10 11">
    <name type="scientific">Raoultella terrigena</name>
    <name type="common">Klebsiella terrigena</name>
    <dbReference type="NCBI Taxonomy" id="577"/>
    <lineage>
        <taxon>Bacteria</taxon>
        <taxon>Pseudomonadati</taxon>
        <taxon>Pseudomonadota</taxon>
        <taxon>Gammaproteobacteria</taxon>
        <taxon>Enterobacterales</taxon>
        <taxon>Enterobacteriaceae</taxon>
        <taxon>Klebsiella/Raoultella group</taxon>
        <taxon>Raoultella</taxon>
    </lineage>
</organism>
<dbReference type="PANTHER" id="PTHR43038:SF4">
    <property type="entry name" value="RIBOSOME-ASSOCIATED ATPASE"/>
    <property type="match status" value="1"/>
</dbReference>
<dbReference type="Gene3D" id="3.40.1710.10">
    <property type="entry name" value="abc type-2 transporter like domain"/>
    <property type="match status" value="1"/>
</dbReference>
<dbReference type="GO" id="GO:0140359">
    <property type="term" value="F:ABC-type transporter activity"/>
    <property type="evidence" value="ECO:0007669"/>
    <property type="project" value="InterPro"/>
</dbReference>
<dbReference type="NCBIfam" id="NF033858">
    <property type="entry name" value="ABC2_perm_RbbA"/>
    <property type="match status" value="1"/>
</dbReference>
<dbReference type="GO" id="GO:0005524">
    <property type="term" value="F:ATP binding"/>
    <property type="evidence" value="ECO:0007669"/>
    <property type="project" value="UniProtKB-KW"/>
</dbReference>
<evidence type="ECO:0000256" key="1">
    <source>
        <dbReference type="ARBA" id="ARBA00004141"/>
    </source>
</evidence>
<evidence type="ECO:0000256" key="2">
    <source>
        <dbReference type="ARBA" id="ARBA00022692"/>
    </source>
</evidence>
<gene>
    <name evidence="10" type="primary">rbbA</name>
    <name evidence="10" type="ORF">IMO34_23640</name>
</gene>
<feature type="domain" description="ABC transporter" evidence="8">
    <location>
        <begin position="277"/>
        <end position="507"/>
    </location>
</feature>
<dbReference type="GO" id="GO:0016020">
    <property type="term" value="C:membrane"/>
    <property type="evidence" value="ECO:0007669"/>
    <property type="project" value="UniProtKB-SubCell"/>
</dbReference>
<name>A0AAP9XP19_RAOTE</name>
<protein>
    <submittedName>
        <fullName evidence="10">Ribosome-associated ATPase/putative transporter RbbA</fullName>
    </submittedName>
</protein>
<feature type="domain" description="ABC transmembrane type-2" evidence="9">
    <location>
        <begin position="685"/>
        <end position="911"/>
    </location>
</feature>
<dbReference type="EMBL" id="CP062916">
    <property type="protein sequence ID" value="QPF08262.1"/>
    <property type="molecule type" value="Genomic_DNA"/>
</dbReference>
<dbReference type="InterPro" id="IPR047651">
    <property type="entry name" value="ABC2_perm_RbbA"/>
</dbReference>
<dbReference type="GO" id="GO:0016887">
    <property type="term" value="F:ATP hydrolysis activity"/>
    <property type="evidence" value="ECO:0007669"/>
    <property type="project" value="InterPro"/>
</dbReference>
<dbReference type="PROSITE" id="PS51012">
    <property type="entry name" value="ABC_TM2"/>
    <property type="match status" value="1"/>
</dbReference>
<evidence type="ECO:0000256" key="6">
    <source>
        <dbReference type="ARBA" id="ARBA00023136"/>
    </source>
</evidence>
<comment type="subcellular location">
    <subcellularLocation>
        <location evidence="1">Membrane</location>
        <topology evidence="1">Multi-pass membrane protein</topology>
    </subcellularLocation>
</comment>
<evidence type="ECO:0000313" key="10">
    <source>
        <dbReference type="EMBL" id="QPF08262.1"/>
    </source>
</evidence>
<evidence type="ECO:0000259" key="8">
    <source>
        <dbReference type="PROSITE" id="PS50893"/>
    </source>
</evidence>
<feature type="transmembrane region" description="Helical" evidence="7">
    <location>
        <begin position="718"/>
        <end position="741"/>
    </location>
</feature>
<sequence length="913" mass="100654">MRGSQQDTYPPVALLEHVGQRFGATVALRDITLSIPARRMVGLIGPDGVGKSSLLSLISGARAIEQGNVMVLGGDMRDPRHRRDVCPKIAWMPQGLGKNLYHTLSVYENVDFFARLFGHNKAERENRIDELLHSTGLAPFRDRPAGKLSGGMKQKLGLCCALIHDPQLLILDEPTTGVDPLSRAQFWELIDSIRRRQPEMSVLVATAYMEEAERFDWLVAMNAGEVLATGSAEELKAQTRSQTLEQAFIALLPEAQREAHKEVIIPPRSAQDDDIAIEARDLTMRFGSFVAVDRVNLRIARGEIFGFLGSNGCGKSTTMKMLTGLLPASEGEAWLFGQPVDPKDIETRRRVGYMSQAFSLYSELTVRQNLELHARLFHIPDGEIPARVAEMSQRFMLTEVEDTLPAALPLGIRQRLSLAVAVIHRPEMLILDEPTSGVDPVARDMFWQLMVDLARQDRVTIFISTHFMNEAERCDRISLMHAGKVLASDSPQALVAQRGAATLEEAFIGWLQDAQQPVAETAPAPPASASSVTTAAQQAFSPGRLFSYSRREALELRRDPVRSTLALLGTVILMFIMGYGISMDVEDLRFAVLDRDQTLNSQGWSQNIAGSRYFIEQPPLQSYDELDRRMRSGELAVAVEIPPNFGRDIARGTPVKIGVWVDGAMPNRAETVRGYVQAMHLAWLQEMAGRQASPARDTSLISIETRYRYNPDVKSLPAIVPAVIPLLLMMIPAMLSALSVVREKELGSIINLYVTPTTRSEFLLGKQLPYIVLGMFNFFLLCALSVLVFGVAHKGSFLTLTLAALLYVTIATGLGLLISTFMKSQIAAIFGTAIITLIPATQFSGMIDPVASLEGPGRWIGQIYPTSHFLTIARGTFSKALSLTDLWASFIPLLIAVPLVLGLSVWLLKKQEG</sequence>
<dbReference type="InterPro" id="IPR003593">
    <property type="entry name" value="AAA+_ATPase"/>
</dbReference>
<keyword evidence="2 7" id="KW-0812">Transmembrane</keyword>
<keyword evidence="5 7" id="KW-1133">Transmembrane helix</keyword>
<dbReference type="InterPro" id="IPR027417">
    <property type="entry name" value="P-loop_NTPase"/>
</dbReference>
<evidence type="ECO:0000256" key="3">
    <source>
        <dbReference type="ARBA" id="ARBA00022741"/>
    </source>
</evidence>
<feature type="transmembrane region" description="Helical" evidence="7">
    <location>
        <begin position="826"/>
        <end position="847"/>
    </location>
</feature>
<keyword evidence="3" id="KW-0547">Nucleotide-binding</keyword>
<proteinExistence type="predicted"/>
<dbReference type="Pfam" id="PF00005">
    <property type="entry name" value="ABC_tran"/>
    <property type="match status" value="2"/>
</dbReference>
<dbReference type="Proteomes" id="UP000594500">
    <property type="component" value="Chromosome"/>
</dbReference>
<dbReference type="CDD" id="cd03230">
    <property type="entry name" value="ABC_DR_subfamily_A"/>
    <property type="match status" value="2"/>
</dbReference>
<evidence type="ECO:0000256" key="4">
    <source>
        <dbReference type="ARBA" id="ARBA00022840"/>
    </source>
</evidence>
<evidence type="ECO:0000259" key="9">
    <source>
        <dbReference type="PROSITE" id="PS51012"/>
    </source>
</evidence>
<evidence type="ECO:0000256" key="5">
    <source>
        <dbReference type="ARBA" id="ARBA00022989"/>
    </source>
</evidence>
<keyword evidence="6 7" id="KW-0472">Membrane</keyword>
<dbReference type="InterPro" id="IPR017871">
    <property type="entry name" value="ABC_transporter-like_CS"/>
</dbReference>
<evidence type="ECO:0000256" key="7">
    <source>
        <dbReference type="SAM" id="Phobius"/>
    </source>
</evidence>
<feature type="transmembrane region" description="Helical" evidence="7">
    <location>
        <begin position="797"/>
        <end position="819"/>
    </location>
</feature>
<feature type="transmembrane region" description="Helical" evidence="7">
    <location>
        <begin position="886"/>
        <end position="908"/>
    </location>
</feature>
<feature type="transmembrane region" description="Helical" evidence="7">
    <location>
        <begin position="768"/>
        <end position="791"/>
    </location>
</feature>
<dbReference type="Gene3D" id="3.40.50.300">
    <property type="entry name" value="P-loop containing nucleotide triphosphate hydrolases"/>
    <property type="match status" value="2"/>
</dbReference>
<accession>A0AAP9XP19</accession>
<dbReference type="RefSeq" id="WP_195709873.1">
    <property type="nucleotide sequence ID" value="NZ_CP062916.1"/>
</dbReference>
<dbReference type="PANTHER" id="PTHR43038">
    <property type="entry name" value="ATP-BINDING CASSETTE, SUB-FAMILY H, MEMBER 1"/>
    <property type="match status" value="1"/>
</dbReference>
<feature type="domain" description="ABC transporter" evidence="8">
    <location>
        <begin position="13"/>
        <end position="248"/>
    </location>
</feature>